<reference evidence="1" key="1">
    <citation type="submission" date="2021-02" db="EMBL/GenBank/DDBJ databases">
        <authorList>
            <person name="Nowell W R."/>
        </authorList>
    </citation>
    <scope>NUCLEOTIDE SEQUENCE</scope>
    <source>
        <strain evidence="1">Ploen Becks lab</strain>
    </source>
</reference>
<keyword evidence="2" id="KW-1185">Reference proteome</keyword>
<dbReference type="EMBL" id="CAJNOC010004528">
    <property type="protein sequence ID" value="CAF1024758.1"/>
    <property type="molecule type" value="Genomic_DNA"/>
</dbReference>
<dbReference type="AlphaFoldDB" id="A0A814IHT2"/>
<organism evidence="1 2">
    <name type="scientific">Brachionus calyciflorus</name>
    <dbReference type="NCBI Taxonomy" id="104777"/>
    <lineage>
        <taxon>Eukaryota</taxon>
        <taxon>Metazoa</taxon>
        <taxon>Spiralia</taxon>
        <taxon>Gnathifera</taxon>
        <taxon>Rotifera</taxon>
        <taxon>Eurotatoria</taxon>
        <taxon>Monogononta</taxon>
        <taxon>Pseudotrocha</taxon>
        <taxon>Ploima</taxon>
        <taxon>Brachionidae</taxon>
        <taxon>Brachionus</taxon>
    </lineage>
</organism>
<evidence type="ECO:0000313" key="2">
    <source>
        <dbReference type="Proteomes" id="UP000663879"/>
    </source>
</evidence>
<protein>
    <submittedName>
        <fullName evidence="1">Uncharacterized protein</fullName>
    </submittedName>
</protein>
<comment type="caution">
    <text evidence="1">The sequence shown here is derived from an EMBL/GenBank/DDBJ whole genome shotgun (WGS) entry which is preliminary data.</text>
</comment>
<evidence type="ECO:0000313" key="1">
    <source>
        <dbReference type="EMBL" id="CAF1024758.1"/>
    </source>
</evidence>
<gene>
    <name evidence="1" type="ORF">OXX778_LOCUS17561</name>
</gene>
<proteinExistence type="predicted"/>
<sequence>PFFVEKQFGYLKNHKSLDNIRNTQARHIQVDFRIACAMSYFAHKPCCPDGENSISISEAMKQKSNLKENSLEFFINKHLNTKDILHMNLSDIVDFPKSKWSILSKEIFLGTYQLKECKSYLSDVIENGICYVISENLKKKCLEKYFTLEDFDSKIFAFEILSRHKRSE</sequence>
<name>A0A814IHT2_9BILA</name>
<dbReference type="OrthoDB" id="10046738at2759"/>
<feature type="non-terminal residue" evidence="1">
    <location>
        <position position="1"/>
    </location>
</feature>
<accession>A0A814IHT2</accession>
<dbReference type="Proteomes" id="UP000663879">
    <property type="component" value="Unassembled WGS sequence"/>
</dbReference>